<keyword evidence="2" id="KW-1185">Reference proteome</keyword>
<comment type="caution">
    <text evidence="1">The sequence shown here is derived from an EMBL/GenBank/DDBJ whole genome shotgun (WGS) entry which is preliminary data.</text>
</comment>
<dbReference type="RefSeq" id="WP_189478294.1">
    <property type="nucleotide sequence ID" value="NZ_BMYM01000002.1"/>
</dbReference>
<dbReference type="InterPro" id="IPR052572">
    <property type="entry name" value="UPF0153_domain"/>
</dbReference>
<evidence type="ECO:0000313" key="2">
    <source>
        <dbReference type="Proteomes" id="UP000644693"/>
    </source>
</evidence>
<proteinExistence type="predicted"/>
<dbReference type="PANTHER" id="PTHR36931">
    <property type="entry name" value="UPF0153 PROTEIN YEIW"/>
    <property type="match status" value="1"/>
</dbReference>
<dbReference type="AlphaFoldDB" id="A0A918XLD5"/>
<accession>A0A918XLD5</accession>
<dbReference type="InterPro" id="IPR005358">
    <property type="entry name" value="Puta_zinc/iron-chelating_dom"/>
</dbReference>
<dbReference type="Pfam" id="PF03692">
    <property type="entry name" value="CxxCxxCC"/>
    <property type="match status" value="1"/>
</dbReference>
<gene>
    <name evidence="1" type="ORF">GCM10007053_27000</name>
</gene>
<reference evidence="1" key="1">
    <citation type="journal article" date="2014" name="Int. J. Syst. Evol. Microbiol.">
        <title>Complete genome sequence of Corynebacterium casei LMG S-19264T (=DSM 44701T), isolated from a smear-ripened cheese.</title>
        <authorList>
            <consortium name="US DOE Joint Genome Institute (JGI-PGF)"/>
            <person name="Walter F."/>
            <person name="Albersmeier A."/>
            <person name="Kalinowski J."/>
            <person name="Ruckert C."/>
        </authorList>
    </citation>
    <scope>NUCLEOTIDE SEQUENCE</scope>
    <source>
        <strain evidence="1">KCTC 23430</strain>
    </source>
</reference>
<name>A0A918XLD5_9GAMM</name>
<dbReference type="Proteomes" id="UP000644693">
    <property type="component" value="Unassembled WGS sequence"/>
</dbReference>
<dbReference type="PANTHER" id="PTHR36931:SF1">
    <property type="entry name" value="UPF0153 PROTEIN YEIW"/>
    <property type="match status" value="1"/>
</dbReference>
<reference evidence="1" key="2">
    <citation type="submission" date="2020-09" db="EMBL/GenBank/DDBJ databases">
        <authorList>
            <person name="Sun Q."/>
            <person name="Kim S."/>
        </authorList>
    </citation>
    <scope>NUCLEOTIDE SEQUENCE</scope>
    <source>
        <strain evidence="1">KCTC 23430</strain>
    </source>
</reference>
<sequence>MQCRPECGACCISPSINTPFYGMPEGKAAGIVCVHLDEQRRCRLFGDPRRPAACGDFQASVEVCGSSPEQAITILDQLEMDSLPDGRSVP</sequence>
<dbReference type="EMBL" id="BMYM01000002">
    <property type="protein sequence ID" value="GHD37430.1"/>
    <property type="molecule type" value="Genomic_DNA"/>
</dbReference>
<organism evidence="1 2">
    <name type="scientific">Parahalioglobus pacificus</name>
    <dbReference type="NCBI Taxonomy" id="930806"/>
    <lineage>
        <taxon>Bacteria</taxon>
        <taxon>Pseudomonadati</taxon>
        <taxon>Pseudomonadota</taxon>
        <taxon>Gammaproteobacteria</taxon>
        <taxon>Cellvibrionales</taxon>
        <taxon>Halieaceae</taxon>
        <taxon>Parahalioglobus</taxon>
    </lineage>
</organism>
<evidence type="ECO:0000313" key="1">
    <source>
        <dbReference type="EMBL" id="GHD37430.1"/>
    </source>
</evidence>
<protein>
    <submittedName>
        <fullName evidence="1">UPF0153 protein PA1578.1</fullName>
    </submittedName>
</protein>